<evidence type="ECO:0000256" key="2">
    <source>
        <dbReference type="ARBA" id="ARBA00022729"/>
    </source>
</evidence>
<keyword evidence="10" id="KW-1185">Reference proteome</keyword>
<proteinExistence type="inferred from homology"/>
<dbReference type="Pfam" id="PF12951">
    <property type="entry name" value="PATR"/>
    <property type="match status" value="1"/>
</dbReference>
<comment type="similarity">
    <text evidence="5">Belongs to the peptidase S8 family.</text>
</comment>
<evidence type="ECO:0000256" key="4">
    <source>
        <dbReference type="ARBA" id="ARBA00022825"/>
    </source>
</evidence>
<keyword evidence="2 7" id="KW-0732">Signal</keyword>
<evidence type="ECO:0000259" key="8">
    <source>
        <dbReference type="PROSITE" id="PS51208"/>
    </source>
</evidence>
<evidence type="ECO:0000256" key="7">
    <source>
        <dbReference type="SAM" id="SignalP"/>
    </source>
</evidence>
<feature type="compositionally biased region" description="Gly residues" evidence="6">
    <location>
        <begin position="21"/>
        <end position="31"/>
    </location>
</feature>
<dbReference type="InterPro" id="IPR013425">
    <property type="entry name" value="Autotrns_rpt"/>
</dbReference>
<dbReference type="PRINTS" id="PR00723">
    <property type="entry name" value="SUBTILISIN"/>
</dbReference>
<dbReference type="PROSITE" id="PS00138">
    <property type="entry name" value="SUBTILASE_SER"/>
    <property type="match status" value="1"/>
</dbReference>
<feature type="active site" description="Charge relay system" evidence="5">
    <location>
        <position position="84"/>
    </location>
</feature>
<dbReference type="HOGENOM" id="CLU_005887_0_0_0"/>
<dbReference type="InterPro" id="IPR000209">
    <property type="entry name" value="Peptidase_S8/S53_dom"/>
</dbReference>
<evidence type="ECO:0000313" key="9">
    <source>
        <dbReference type="EMBL" id="ACZ10678.1"/>
    </source>
</evidence>
<dbReference type="NCBIfam" id="TIGR02601">
    <property type="entry name" value="autotrns_rpt"/>
    <property type="match status" value="1"/>
</dbReference>
<dbReference type="Pfam" id="PF00082">
    <property type="entry name" value="Peptidase_S8"/>
    <property type="match status" value="1"/>
</dbReference>
<dbReference type="SUPFAM" id="SSF103515">
    <property type="entry name" value="Autotransporter"/>
    <property type="match status" value="1"/>
</dbReference>
<keyword evidence="3 5" id="KW-0378">Hydrolase</keyword>
<dbReference type="RefSeq" id="WP_012863258.1">
    <property type="nucleotide sequence ID" value="NC_013517.1"/>
</dbReference>
<feature type="region of interest" description="Disordered" evidence="6">
    <location>
        <begin position="21"/>
        <end position="70"/>
    </location>
</feature>
<dbReference type="CDD" id="cd04848">
    <property type="entry name" value="Peptidases_S8_Autotransporter_serine_protease_like"/>
    <property type="match status" value="1"/>
</dbReference>
<dbReference type="InterPro" id="IPR034061">
    <property type="entry name" value="Peptidases_S8_Autotransporter"/>
</dbReference>
<dbReference type="Proteomes" id="UP000000845">
    <property type="component" value="Chromosome"/>
</dbReference>
<evidence type="ECO:0000256" key="3">
    <source>
        <dbReference type="ARBA" id="ARBA00022801"/>
    </source>
</evidence>
<accession>D1AG52</accession>
<keyword evidence="4 5" id="KW-0720">Serine protease</keyword>
<dbReference type="Pfam" id="PF03797">
    <property type="entry name" value="Autotransporter"/>
    <property type="match status" value="1"/>
</dbReference>
<feature type="compositionally biased region" description="Pro residues" evidence="6">
    <location>
        <begin position="34"/>
        <end position="43"/>
    </location>
</feature>
<name>D1AG52_SEBTE</name>
<feature type="active site" description="Charge relay system" evidence="5">
    <location>
        <position position="286"/>
    </location>
</feature>
<evidence type="ECO:0000256" key="6">
    <source>
        <dbReference type="SAM" id="MobiDB-lite"/>
    </source>
</evidence>
<dbReference type="InterPro" id="IPR015500">
    <property type="entry name" value="Peptidase_S8_subtilisin-rel"/>
</dbReference>
<dbReference type="eggNOG" id="COG1404">
    <property type="taxonomic scope" value="Bacteria"/>
</dbReference>
<feature type="signal peptide" evidence="7">
    <location>
        <begin position="1"/>
        <end position="19"/>
    </location>
</feature>
<dbReference type="PROSITE" id="PS51892">
    <property type="entry name" value="SUBTILASE"/>
    <property type="match status" value="1"/>
</dbReference>
<gene>
    <name evidence="9" type="ordered locus">Sterm_3844</name>
</gene>
<dbReference type="eggNOG" id="COG4625">
    <property type="taxonomic scope" value="Bacteria"/>
</dbReference>
<dbReference type="EMBL" id="CP001739">
    <property type="protein sequence ID" value="ACZ10678.1"/>
    <property type="molecule type" value="Genomic_DNA"/>
</dbReference>
<dbReference type="SMART" id="SM00869">
    <property type="entry name" value="Autotransporter"/>
    <property type="match status" value="1"/>
</dbReference>
<reference evidence="10" key="1">
    <citation type="submission" date="2009-09" db="EMBL/GenBank/DDBJ databases">
        <title>The complete chromosome of Sebaldella termitidis ATCC 33386.</title>
        <authorList>
            <consortium name="US DOE Joint Genome Institute (JGI-PGF)"/>
            <person name="Lucas S."/>
            <person name="Copeland A."/>
            <person name="Lapidus A."/>
            <person name="Glavina del Rio T."/>
            <person name="Dalin E."/>
            <person name="Tice H."/>
            <person name="Bruce D."/>
            <person name="Goodwin L."/>
            <person name="Pitluck S."/>
            <person name="Kyrpides N."/>
            <person name="Mavromatis K."/>
            <person name="Ivanova N."/>
            <person name="Mikhailova N."/>
            <person name="Sims D."/>
            <person name="Meincke L."/>
            <person name="Brettin T."/>
            <person name="Detter J.C."/>
            <person name="Han C."/>
            <person name="Larimer F."/>
            <person name="Land M."/>
            <person name="Hauser L."/>
            <person name="Markowitz V."/>
            <person name="Cheng J.F."/>
            <person name="Hugenholtz P."/>
            <person name="Woyke T."/>
            <person name="Wu D."/>
            <person name="Eisen J.A."/>
        </authorList>
    </citation>
    <scope>NUCLEOTIDE SEQUENCE [LARGE SCALE GENOMIC DNA]</scope>
    <source>
        <strain evidence="10">ATCC 33386 / NCTC 11300</strain>
    </source>
</reference>
<dbReference type="InterPro" id="IPR036709">
    <property type="entry name" value="Autotransporte_beta_dom_sf"/>
</dbReference>
<protein>
    <submittedName>
        <fullName evidence="9">Outer membrane autotransporter barrel domain protein</fullName>
    </submittedName>
</protein>
<dbReference type="STRING" id="526218.Sterm_3844"/>
<feature type="domain" description="Autotransporter" evidence="8">
    <location>
        <begin position="644"/>
        <end position="925"/>
    </location>
</feature>
<dbReference type="Gene3D" id="2.40.128.130">
    <property type="entry name" value="Autotransporter beta-domain"/>
    <property type="match status" value="1"/>
</dbReference>
<feature type="chain" id="PRO_5003020142" evidence="7">
    <location>
        <begin position="20"/>
        <end position="926"/>
    </location>
</feature>
<dbReference type="InterPro" id="IPR005546">
    <property type="entry name" value="Autotransporte_beta"/>
</dbReference>
<evidence type="ECO:0000313" key="10">
    <source>
        <dbReference type="Proteomes" id="UP000000845"/>
    </source>
</evidence>
<dbReference type="PANTHER" id="PTHR35037">
    <property type="entry name" value="C-TERMINAL REGION OF AIDA-LIKE PROTEIN"/>
    <property type="match status" value="1"/>
</dbReference>
<sequence length="926" mass="97941">MKKKFLLVTALLIALTACGSSGGGGGGGGGTPATPIPSTPDPDPGTVTTPDAPYVPFNKSDPHKASTVKSSGINGTGVTIGIIDTGFDTANAEFKDSLNNPRISTDPSFPGNTNAHGSLVAEIAGGKTIGMAPNVKIKAISAGVTCDDGTDTCVDTTLPMYQSLYNDGVRIFNQSFGADKATGTAKKSEFPLSDPVIDFFYKRATTDSLFIWATGNGKSSQPGAEAGLPYLYPVLEKGWLAVTAIDSNTGLTADYANKCGLAQNWCIAAVGDYNFYVKSVTGMGTSFAAPAVTGAAALVQQKYPWMNGDLLRQTLLSTATDMGKLGVDDVYGWGLLNVEKAVKGPALFDKKLALGNYVYINFDTVTSYFGNDISGDAGVIKEGTGKLILTGSNTYTGDNIVRGGTLTVNGKVISQVQIQTNGTFSSNGGYVDNNVINNGGTFVNESNGTTISGNYTASSDSVTESTAGSTINVKGKASLSGSVLRVATPKDENNNPVYVSSSDSIQGKVLVADQGIENGFGSVETPVLLSTELQYNSDNIELEMTRKDVSAYSADTYNSDATRDNSASNLEQVFKILDSGTGSEAFRTQAAYLQQTASSKTLAASLDSLSGQIYASAQALTFQQSQTINKDLSNRLTWLGSMNEPGNSTGVWFNAIGSVGRLYESGYAEADTYLYGGQIGIDKAFNSKFILGAALAFSDSKADFDRYAGESKSQNLGFSLYGRYGFENDSFYVLGRIGGAYVSSDVERDVIIGSYTENLSVDHDDYVFSGYGEVGYKFKTSPNVSVTPFAGLLYDSVNRGSFSEDNSLFGLKADSKTYSQTSGLLGLRAEVGFDWAAGRSTVLGYLSWQAAFNDEDLSYDASYVGLPDEKFKVKGIGLANDTAWTGVGILTEVSPVWSWYANYDMQIERSKVMNNVFSVGARINLN</sequence>
<dbReference type="AlphaFoldDB" id="D1AG52"/>
<dbReference type="InterPro" id="IPR051551">
    <property type="entry name" value="Autotransporter_adhesion"/>
</dbReference>
<dbReference type="Gene3D" id="3.40.50.200">
    <property type="entry name" value="Peptidase S8/S53 domain"/>
    <property type="match status" value="1"/>
</dbReference>
<organism evidence="9 10">
    <name type="scientific">Sebaldella termitidis (strain ATCC 33386 / NCTC 11300)</name>
    <dbReference type="NCBI Taxonomy" id="526218"/>
    <lineage>
        <taxon>Bacteria</taxon>
        <taxon>Fusobacteriati</taxon>
        <taxon>Fusobacteriota</taxon>
        <taxon>Fusobacteriia</taxon>
        <taxon>Fusobacteriales</taxon>
        <taxon>Leptotrichiaceae</taxon>
        <taxon>Sebaldella</taxon>
    </lineage>
</organism>
<dbReference type="PROSITE" id="PS00136">
    <property type="entry name" value="SUBTILASE_ASP"/>
    <property type="match status" value="1"/>
</dbReference>
<dbReference type="InterPro" id="IPR023827">
    <property type="entry name" value="Peptidase_S8_Asp-AS"/>
</dbReference>
<dbReference type="PROSITE" id="PS51257">
    <property type="entry name" value="PROKAR_LIPOPROTEIN"/>
    <property type="match status" value="1"/>
</dbReference>
<dbReference type="GO" id="GO:0006508">
    <property type="term" value="P:proteolysis"/>
    <property type="evidence" value="ECO:0007669"/>
    <property type="project" value="UniProtKB-KW"/>
</dbReference>
<keyword evidence="1 5" id="KW-0645">Protease</keyword>
<dbReference type="InterPro" id="IPR023828">
    <property type="entry name" value="Peptidase_S8_Ser-AS"/>
</dbReference>
<reference evidence="9 10" key="2">
    <citation type="journal article" date="2010" name="Stand. Genomic Sci.">
        <title>Complete genome sequence of Sebaldella termitidis type strain (NCTC 11300).</title>
        <authorList>
            <person name="Harmon-Smith M."/>
            <person name="Celia L."/>
            <person name="Chertkov O."/>
            <person name="Lapidus A."/>
            <person name="Copeland A."/>
            <person name="Glavina Del Rio T."/>
            <person name="Nolan M."/>
            <person name="Lucas S."/>
            <person name="Tice H."/>
            <person name="Cheng J.F."/>
            <person name="Han C."/>
            <person name="Detter J.C."/>
            <person name="Bruce D."/>
            <person name="Goodwin L."/>
            <person name="Pitluck S."/>
            <person name="Pati A."/>
            <person name="Liolios K."/>
            <person name="Ivanova N."/>
            <person name="Mavromatis K."/>
            <person name="Mikhailova N."/>
            <person name="Chen A."/>
            <person name="Palaniappan K."/>
            <person name="Land M."/>
            <person name="Hauser L."/>
            <person name="Chang Y.J."/>
            <person name="Jeffries C.D."/>
            <person name="Brettin T."/>
            <person name="Goker M."/>
            <person name="Beck B."/>
            <person name="Bristow J."/>
            <person name="Eisen J.A."/>
            <person name="Markowitz V."/>
            <person name="Hugenholtz P."/>
            <person name="Kyrpides N.C."/>
            <person name="Klenk H.P."/>
            <person name="Chen F."/>
        </authorList>
    </citation>
    <scope>NUCLEOTIDE SEQUENCE [LARGE SCALE GENOMIC DNA]</scope>
    <source>
        <strain evidence="10">ATCC 33386 / NCTC 11300</strain>
    </source>
</reference>
<feature type="active site" description="Charge relay system" evidence="5">
    <location>
        <position position="116"/>
    </location>
</feature>
<dbReference type="PROSITE" id="PS51208">
    <property type="entry name" value="AUTOTRANSPORTER"/>
    <property type="match status" value="1"/>
</dbReference>
<evidence type="ECO:0000256" key="1">
    <source>
        <dbReference type="ARBA" id="ARBA00022670"/>
    </source>
</evidence>
<dbReference type="KEGG" id="str:Sterm_3844"/>
<dbReference type="PANTHER" id="PTHR35037:SF3">
    <property type="entry name" value="C-TERMINAL REGION OF AIDA-LIKE PROTEIN"/>
    <property type="match status" value="1"/>
</dbReference>
<dbReference type="InterPro" id="IPR036852">
    <property type="entry name" value="Peptidase_S8/S53_dom_sf"/>
</dbReference>
<evidence type="ECO:0000256" key="5">
    <source>
        <dbReference type="PROSITE-ProRule" id="PRU01240"/>
    </source>
</evidence>
<dbReference type="SUPFAM" id="SSF52743">
    <property type="entry name" value="Subtilisin-like"/>
    <property type="match status" value="1"/>
</dbReference>
<dbReference type="GO" id="GO:0004252">
    <property type="term" value="F:serine-type endopeptidase activity"/>
    <property type="evidence" value="ECO:0007669"/>
    <property type="project" value="UniProtKB-UniRule"/>
</dbReference>